<name>A0A803RBE4_CANSA</name>
<dbReference type="Proteomes" id="UP000596661">
    <property type="component" value="Unassembled WGS sequence"/>
</dbReference>
<dbReference type="EnsemblPlants" id="novel_model_7399_5bd9a17a">
    <property type="protein sequence ID" value="cds.novel_model_7399_5bd9a17a"/>
    <property type="gene ID" value="novel_gene_3939_5bd9a17a"/>
</dbReference>
<dbReference type="AlphaFoldDB" id="A0A803RBE4"/>
<dbReference type="Gramene" id="novel_model_7399_5bd9a17a">
    <property type="protein sequence ID" value="cds.novel_model_7399_5bd9a17a"/>
    <property type="gene ID" value="novel_gene_3939_5bd9a17a"/>
</dbReference>
<keyword evidence="3" id="KW-1185">Reference proteome</keyword>
<feature type="transmembrane region" description="Helical" evidence="1">
    <location>
        <begin position="71"/>
        <end position="87"/>
    </location>
</feature>
<evidence type="ECO:0000256" key="1">
    <source>
        <dbReference type="SAM" id="Phobius"/>
    </source>
</evidence>
<evidence type="ECO:0000313" key="3">
    <source>
        <dbReference type="Proteomes" id="UP000596661"/>
    </source>
</evidence>
<accession>A0A803RBE4</accession>
<proteinExistence type="predicted"/>
<reference evidence="2" key="1">
    <citation type="submission" date="2021-03" db="UniProtKB">
        <authorList>
            <consortium name="EnsemblPlants"/>
        </authorList>
    </citation>
    <scope>IDENTIFICATION</scope>
</reference>
<sequence length="89" mass="10206">MAMSCFNAICRVIASLHCISTCIAIYIAFLIGIWMCSESEIFHDSLSIMHRFIPCDMKGGLWPKLIDILKIKYMIILVFLMSCILELEQ</sequence>
<keyword evidence="1" id="KW-0812">Transmembrane</keyword>
<keyword evidence="1" id="KW-1133">Transmembrane helix</keyword>
<organism evidence="2 3">
    <name type="scientific">Cannabis sativa</name>
    <name type="common">Hemp</name>
    <name type="synonym">Marijuana</name>
    <dbReference type="NCBI Taxonomy" id="3483"/>
    <lineage>
        <taxon>Eukaryota</taxon>
        <taxon>Viridiplantae</taxon>
        <taxon>Streptophyta</taxon>
        <taxon>Embryophyta</taxon>
        <taxon>Tracheophyta</taxon>
        <taxon>Spermatophyta</taxon>
        <taxon>Magnoliopsida</taxon>
        <taxon>eudicotyledons</taxon>
        <taxon>Gunneridae</taxon>
        <taxon>Pentapetalae</taxon>
        <taxon>rosids</taxon>
        <taxon>fabids</taxon>
        <taxon>Rosales</taxon>
        <taxon>Cannabaceae</taxon>
        <taxon>Cannabis</taxon>
    </lineage>
</organism>
<keyword evidence="1" id="KW-0472">Membrane</keyword>
<dbReference type="EMBL" id="UZAU01000831">
    <property type="status" value="NOT_ANNOTATED_CDS"/>
    <property type="molecule type" value="Genomic_DNA"/>
</dbReference>
<evidence type="ECO:0000313" key="2">
    <source>
        <dbReference type="EnsemblPlants" id="cds.novel_model_7399_5bd9a17a"/>
    </source>
</evidence>
<feature type="transmembrane region" description="Helical" evidence="1">
    <location>
        <begin position="12"/>
        <end position="35"/>
    </location>
</feature>
<protein>
    <submittedName>
        <fullName evidence="2">Uncharacterized protein</fullName>
    </submittedName>
</protein>